<name>A0A378LQV5_9GAMM</name>
<dbReference type="AlphaFoldDB" id="A0A378LQV5"/>
<keyword evidence="2" id="KW-1185">Reference proteome</keyword>
<dbReference type="InterPro" id="IPR002347">
    <property type="entry name" value="SDR_fam"/>
</dbReference>
<dbReference type="EC" id="1.1.1.184" evidence="1"/>
<dbReference type="Pfam" id="PF00106">
    <property type="entry name" value="adh_short"/>
    <property type="match status" value="1"/>
</dbReference>
<dbReference type="InterPro" id="IPR052184">
    <property type="entry name" value="SDR_enzymes"/>
</dbReference>
<keyword evidence="1" id="KW-0560">Oxidoreductase</keyword>
<dbReference type="PANTHER" id="PTHR45458">
    <property type="entry name" value="SHORT-CHAIN DEHYDROGENASE/REDUCTASE SDR"/>
    <property type="match status" value="1"/>
</dbReference>
<evidence type="ECO:0000313" key="1">
    <source>
        <dbReference type="EMBL" id="STY29154.1"/>
    </source>
</evidence>
<dbReference type="RefSeq" id="WP_031566024.1">
    <property type="nucleotide sequence ID" value="NZ_CAAAIS010000010.1"/>
</dbReference>
<dbReference type="EMBL" id="UGPB01000001">
    <property type="protein sequence ID" value="STY29154.1"/>
    <property type="molecule type" value="Genomic_DNA"/>
</dbReference>
<dbReference type="PRINTS" id="PR00081">
    <property type="entry name" value="GDHRDH"/>
</dbReference>
<organism evidence="1 2">
    <name type="scientific">Legionella wadsworthii</name>
    <dbReference type="NCBI Taxonomy" id="28088"/>
    <lineage>
        <taxon>Bacteria</taxon>
        <taxon>Pseudomonadati</taxon>
        <taxon>Pseudomonadota</taxon>
        <taxon>Gammaproteobacteria</taxon>
        <taxon>Legionellales</taxon>
        <taxon>Legionellaceae</taxon>
        <taxon>Legionella</taxon>
    </lineage>
</organism>
<dbReference type="Proteomes" id="UP000255297">
    <property type="component" value="Unassembled WGS sequence"/>
</dbReference>
<reference evidence="1 2" key="1">
    <citation type="submission" date="2018-06" db="EMBL/GenBank/DDBJ databases">
        <authorList>
            <consortium name="Pathogen Informatics"/>
            <person name="Doyle S."/>
        </authorList>
    </citation>
    <scope>NUCLEOTIDE SEQUENCE [LARGE SCALE GENOMIC DNA]</scope>
    <source>
        <strain evidence="1 2">NCTC11532</strain>
    </source>
</reference>
<dbReference type="GO" id="GO:0004090">
    <property type="term" value="F:carbonyl reductase (NADPH) activity"/>
    <property type="evidence" value="ECO:0007669"/>
    <property type="project" value="UniProtKB-EC"/>
</dbReference>
<proteinExistence type="predicted"/>
<dbReference type="PANTHER" id="PTHR45458:SF1">
    <property type="entry name" value="SHORT CHAIN DEHYDROGENASE"/>
    <property type="match status" value="1"/>
</dbReference>
<accession>A0A378LQV5</accession>
<dbReference type="Gene3D" id="3.40.50.720">
    <property type="entry name" value="NAD(P)-binding Rossmann-like Domain"/>
    <property type="match status" value="1"/>
</dbReference>
<gene>
    <name evidence="1" type="primary">csgA</name>
    <name evidence="1" type="ORF">NCTC11532_01337</name>
</gene>
<dbReference type="SUPFAM" id="SSF51735">
    <property type="entry name" value="NAD(P)-binding Rossmann-fold domains"/>
    <property type="match status" value="1"/>
</dbReference>
<protein>
    <submittedName>
        <fullName evidence="1">Oxidoreductase</fullName>
        <ecNumber evidence="1">1.1.1.184</ecNumber>
    </submittedName>
</protein>
<dbReference type="CDD" id="cd05325">
    <property type="entry name" value="carb_red_sniffer_like_SDR_c"/>
    <property type="match status" value="1"/>
</dbReference>
<dbReference type="STRING" id="1122170.GCA_000701265_01149"/>
<dbReference type="InterPro" id="IPR036291">
    <property type="entry name" value="NAD(P)-bd_dom_sf"/>
</dbReference>
<evidence type="ECO:0000313" key="2">
    <source>
        <dbReference type="Proteomes" id="UP000255297"/>
    </source>
</evidence>
<sequence>MKTALITGANRGLGLEFARQLKDRGYYIIGCCRTPSQAYELKKIADEIISLDVTSDQEIASLKHSLNNRPIDLLVNNAGTGGEQGVTVGNINRENFIEVINVNCIGVIKLSDALLSNIQSSHEKNILVISSSMGSISENNRGKSYAYRTSKAALNCVMRSFAIDVQDKGIHVMLIHPGWVKTDLGGPEASIDVQTSVEGILKQADKKLAHSHAEKLHSYDGSMIDW</sequence>